<dbReference type="EMBL" id="LR797474">
    <property type="protein sequence ID" value="CAB4219213.1"/>
    <property type="molecule type" value="Genomic_DNA"/>
</dbReference>
<reference evidence="1" key="1">
    <citation type="submission" date="2020-05" db="EMBL/GenBank/DDBJ databases">
        <authorList>
            <person name="Chiriac C."/>
            <person name="Salcher M."/>
            <person name="Ghai R."/>
            <person name="Kavagutti S V."/>
        </authorList>
    </citation>
    <scope>NUCLEOTIDE SEQUENCE</scope>
</reference>
<name>A0A6J5SUR9_9CAUD</name>
<proteinExistence type="predicted"/>
<evidence type="ECO:0000313" key="1">
    <source>
        <dbReference type="EMBL" id="CAB4219213.1"/>
    </source>
</evidence>
<gene>
    <name evidence="1" type="ORF">UFOVP1604_296</name>
</gene>
<organism evidence="1">
    <name type="scientific">uncultured Caudovirales phage</name>
    <dbReference type="NCBI Taxonomy" id="2100421"/>
    <lineage>
        <taxon>Viruses</taxon>
        <taxon>Duplodnaviria</taxon>
        <taxon>Heunggongvirae</taxon>
        <taxon>Uroviricota</taxon>
        <taxon>Caudoviricetes</taxon>
        <taxon>Peduoviridae</taxon>
        <taxon>Maltschvirus</taxon>
        <taxon>Maltschvirus maltsch</taxon>
    </lineage>
</organism>
<sequence length="1202" mass="131034">MAADKSSLSDYLAELGVDINNLQEFLLKLSLILSTKSDSVTINQTLQDGTQAKYLVPSFGYLSGRVNSIEQKFNDLLSGNANQLGVKDANGNLRTFELKDLSAVISDLENVSNSGVALPANFNYKTNWFFESFLNPLLYINVDTSTITTDPDINKFEVKRLIITSKTQANLDYFDATYKGKNDLVYTDVIKDLGTRIIEYFEDESEIELPPSKNTVRGTFDILEILEDSSTAIVGGQTLTNATRKYKLNTLRYSNISGSTIVDKSLAEGDVLLAADNSEFKVGTIDANSKTVILSLIFGTAGLKKGSAALRIKPKLTTESIIQVNLGYNERNLIFLRPISNRLSVTTDKYSKGFGLFTNELKITMNNGNQLSLTDFYTTYVSDFGMLFLSYAKEKKMPSSLGETPNRVAISADNFRVIQTDQHIQDADNTLAIKQKIAAKEQAVAQIREIDTQISAARANLNTNASLNEAQRLKLQTDLSTFADTRATLTNTQQSLISDITSSIKSTPSFITNPIYKVRGFWAIPAPLTSAYGVQQVAQFKIAYRTLSKTGSSATADQLEFVDATGNKVTGAFSPWTEFLSKARTKKLNTLTGFYEWSDENISDPNVVNANQLDIPIKKGEVIEIRIKSLSEAGWPDSPVESDWSDTILVEFPAGIETAEDATIVSQQAFADETRINFQSELNAKGLDIHLSSSFTTRDKYFAHKSEDIASGFFSSDGSVVDLYTKVKSISDSISAVQTALSTGAGALSVSIVDQSGNQQTITNGQSLELFAGYYKDLIKDTSVVPVLYNHGRVLATQYLIQLQNTSQTALQLISTLNGGLAEIAPITNAYINPTVNYHANLRYDRAPLVINNAVSSSIGGFVQKDGYQSSQVKSQYIYSRYKSVTLADTLYAGDNQNGDGDSSGTVYSASGANYTYAGITLGSTKVPYSSGHYLPFNPTTATPLYGAAAVTNTNIWNGVVTSNVPQGGGQVSEFCIHKSHPSIIAGGSANITWNNSTYNVSRPAYSVGETIQRYLPFSHAIHFETTEAESQNIFGAKYYQQAIYVKPDSVTLGTTAVNMRENQYPIKMGFVTNDEFLVGKYTCGAYLYIAPQSHTTISVEGLSPAGSQKMLEFGSESAIKIPLIFQFRASDKLGYVGGWRSAVPAGLKNVRYAKKIGIDIYSLNSVFSFDILVRTQYEKETAVVTPVSALAASSTGTMASA</sequence>
<protein>
    <submittedName>
        <fullName evidence="1">Uncharacterized protein</fullName>
    </submittedName>
</protein>
<accession>A0A6J5SUR9</accession>